<evidence type="ECO:0000313" key="1">
    <source>
        <dbReference type="EMBL" id="KPL48165.1"/>
    </source>
</evidence>
<dbReference type="Proteomes" id="UP000054035">
    <property type="component" value="Unassembled WGS sequence"/>
</dbReference>
<reference evidence="1 2" key="1">
    <citation type="submission" date="2014-02" db="EMBL/GenBank/DDBJ databases">
        <title>Genome sequence of Xanthomonas axonopodis DSM 3585 (T).</title>
        <authorList>
            <person name="Midha S."/>
            <person name="Patil P.B."/>
        </authorList>
    </citation>
    <scope>NUCLEOTIDE SEQUENCE [LARGE SCALE GENOMIC DNA]</scope>
    <source>
        <strain evidence="1 2">DSM 3585</strain>
    </source>
</reference>
<name>A0A0P6VPY6_9XANT</name>
<proteinExistence type="predicted"/>
<organism evidence="1 2">
    <name type="scientific">Xanthomonas axonopodis</name>
    <dbReference type="NCBI Taxonomy" id="53413"/>
    <lineage>
        <taxon>Bacteria</taxon>
        <taxon>Pseudomonadati</taxon>
        <taxon>Pseudomonadota</taxon>
        <taxon>Gammaproteobacteria</taxon>
        <taxon>Lysobacterales</taxon>
        <taxon>Lysobacteraceae</taxon>
        <taxon>Xanthomonas</taxon>
    </lineage>
</organism>
<protein>
    <submittedName>
        <fullName evidence="1">Uncharacterized protein</fullName>
    </submittedName>
</protein>
<dbReference type="AlphaFoldDB" id="A0A0P6VPY6"/>
<accession>A0A0P6VPY6</accession>
<comment type="caution">
    <text evidence="1">The sequence shown here is derived from an EMBL/GenBank/DDBJ whole genome shotgun (WGS) entry which is preliminary data.</text>
</comment>
<sequence>MPITQPTPAGHAAAIAKFQRQVFPRNARAQHIDDAVEGLLITDTRSSTFGGRLDLRNQWLDALPQRNRDLVATCHADNVAAESTEFKGFVSRS</sequence>
<dbReference type="EMBL" id="JFAQ01000166">
    <property type="protein sequence ID" value="KPL48165.1"/>
    <property type="molecule type" value="Genomic_DNA"/>
</dbReference>
<evidence type="ECO:0000313" key="2">
    <source>
        <dbReference type="Proteomes" id="UP000054035"/>
    </source>
</evidence>
<gene>
    <name evidence="1" type="ORF">XAXN_15330</name>
</gene>